<feature type="transmembrane region" description="Helical" evidence="1">
    <location>
        <begin position="117"/>
        <end position="135"/>
    </location>
</feature>
<keyword evidence="3" id="KW-1185">Reference proteome</keyword>
<proteinExistence type="predicted"/>
<comment type="caution">
    <text evidence="2">The sequence shown here is derived from an EMBL/GenBank/DDBJ whole genome shotgun (WGS) entry which is preliminary data.</text>
</comment>
<protein>
    <submittedName>
        <fullName evidence="2">Helix-turn-helix domain-containing protein</fullName>
    </submittedName>
</protein>
<keyword evidence="1" id="KW-0472">Membrane</keyword>
<reference evidence="2 3" key="1">
    <citation type="submission" date="2018-12" db="EMBL/GenBank/DDBJ databases">
        <authorList>
            <person name="Yu L."/>
        </authorList>
    </citation>
    <scope>NUCLEOTIDE SEQUENCE [LARGE SCALE GENOMIC DNA]</scope>
    <source>
        <strain evidence="2 3">HAW-EB2</strain>
    </source>
</reference>
<gene>
    <name evidence="2" type="ORF">EKG38_02345</name>
</gene>
<dbReference type="GO" id="GO:0006355">
    <property type="term" value="P:regulation of DNA-templated transcription"/>
    <property type="evidence" value="ECO:0007669"/>
    <property type="project" value="InterPro"/>
</dbReference>
<dbReference type="InterPro" id="IPR036388">
    <property type="entry name" value="WH-like_DNA-bd_sf"/>
</dbReference>
<dbReference type="Proteomes" id="UP000267448">
    <property type="component" value="Unassembled WGS sequence"/>
</dbReference>
<name>A0A3S0KXH6_9GAMM</name>
<dbReference type="AlphaFoldDB" id="A0A3S0KXH6"/>
<keyword evidence="1" id="KW-0812">Transmembrane</keyword>
<dbReference type="EMBL" id="RXNU01000001">
    <property type="protein sequence ID" value="RTR40775.1"/>
    <property type="molecule type" value="Genomic_DNA"/>
</dbReference>
<dbReference type="Gene3D" id="1.10.10.10">
    <property type="entry name" value="Winged helix-like DNA-binding domain superfamily/Winged helix DNA-binding domain"/>
    <property type="match status" value="1"/>
</dbReference>
<keyword evidence="1" id="KW-1133">Transmembrane helix</keyword>
<evidence type="ECO:0000313" key="2">
    <source>
        <dbReference type="EMBL" id="RTR40775.1"/>
    </source>
</evidence>
<dbReference type="SUPFAM" id="SSF46894">
    <property type="entry name" value="C-terminal effector domain of the bipartite response regulators"/>
    <property type="match status" value="1"/>
</dbReference>
<dbReference type="InterPro" id="IPR016032">
    <property type="entry name" value="Sig_transdc_resp-reg_C-effctor"/>
</dbReference>
<dbReference type="GO" id="GO:0003677">
    <property type="term" value="F:DNA binding"/>
    <property type="evidence" value="ECO:0007669"/>
    <property type="project" value="InterPro"/>
</dbReference>
<organism evidence="2 3">
    <name type="scientific">Shewanella canadensis</name>
    <dbReference type="NCBI Taxonomy" id="271096"/>
    <lineage>
        <taxon>Bacteria</taxon>
        <taxon>Pseudomonadati</taxon>
        <taxon>Pseudomonadota</taxon>
        <taxon>Gammaproteobacteria</taxon>
        <taxon>Alteromonadales</taxon>
        <taxon>Shewanellaceae</taxon>
        <taxon>Shewanella</taxon>
    </lineage>
</organism>
<sequence>MQIGCCWFDMSRKTLSNLINDTSWKMSAVEFSVLEMLVKHRGKVLSIQELLLGMPVENRKVEKLTESIERICFYLEKRYASLIERVDDQGYVLHNKPSVKSGELSSTPFRSISKKHYSILVAQILLLIVLIYSFFEPAVDIKPENKHVITTLSGTLSYFPSFSSEEQEQAYFYQSNHFIESIETCSVTMWRQIFLSISSDNPENGVISIALRNDTGGKAEMKTLKIVPIDGQWSFINHAWLKKVGICD</sequence>
<evidence type="ECO:0000256" key="1">
    <source>
        <dbReference type="SAM" id="Phobius"/>
    </source>
</evidence>
<evidence type="ECO:0000313" key="3">
    <source>
        <dbReference type="Proteomes" id="UP000267448"/>
    </source>
</evidence>
<accession>A0A3S0KXH6</accession>
<dbReference type="OrthoDB" id="6266241at2"/>